<sequence length="928" mass="106115">MEDRRCKRNAGPNKWRCGETASPGKSYCEKHLFQQRKQRQKKCQNHRDGDGDGDEGSDTSERRGGASGSNKNKKKKKKKVSLMCHQCQRSNKNGVVVCSNCHRKRYCYDCLKKWYPGKTRQEVENVCPFCWGNCNCKACLREPFGEELDVNVKLEKLYYLVYKALPVLRHFYNEQISELQIESHIRGVQLMEKDITRIELDNSERFYWLSLGHTADWLGLPIHNDTSLEGHQPGGNEVETSQQQFVEKGHAQVTNWKANTDGSIPCPPKKYRGCGTAKLELKRRFKANWSNISWGNNNKISNVRLAAFRENSNDNFLYCLEDVNKADDEINHFQRHWMSGEPVIVRNVLEKTSGLSWEPMVMWRAFRETGGNVKFKDETRSVKATDCLDWCEVEINIHQFFKGYLEGRMHVGGWPEMLKLKDWPSSTLFEERLPRHGAEFIAALPYSDYTDPKSGLLNLATRLPDNSLKPDLGPKTYIAYGFPEELGRGDSVTKLHCDMSDAVNLLTHTTSVKIAPWQRETIRKIQNKHAAEDLHELYGGTDEAGDRVKELSLKRTREHEIMVSENIVDNDHLLLEQRDLKVKKMDKEQLGRTLPFSRSMDLGIVELDEARSVMGPPISHDCRTSTESEYTNVQMLEHRRNKMKQSNFSRCGDIPETDSFLEGSDKRKSEEKHYCSSNCCDAARRNSPLGNGVGTSSSCPGAKGLCEANGVEAENEGEVDINASDQECAQSSSHKVTKKLNEKETFSGNNGVNDLGSKEPSPNSARDSHESGKNLDLGHGGAVWDIFRRQDVPKLIKYLEKHKGEFRHIDNLPINSLVHPIHDQTIFLNERHKKQLKEEFNVEPWTFEQYLGEAVFIPAGCPHQSCLKVALDFVSPENVEECLRLTEEFRLLPKNHRAKEDKLEVKKMTLYSVRWAVREAQSIMSNLE</sequence>
<feature type="region of interest" description="Disordered" evidence="7">
    <location>
        <begin position="1"/>
        <end position="25"/>
    </location>
</feature>
<dbReference type="GO" id="GO:0031490">
    <property type="term" value="F:chromatin DNA binding"/>
    <property type="evidence" value="ECO:0007669"/>
    <property type="project" value="TreeGrafter"/>
</dbReference>
<evidence type="ECO:0000259" key="10">
    <source>
        <dbReference type="PROSITE" id="PS51667"/>
    </source>
</evidence>
<evidence type="ECO:0000259" key="8">
    <source>
        <dbReference type="PROSITE" id="PS50089"/>
    </source>
</evidence>
<dbReference type="Gene3D" id="2.60.120.650">
    <property type="entry name" value="Cupin"/>
    <property type="match status" value="2"/>
</dbReference>
<comment type="similarity">
    <text evidence="2">Belongs to the JARID1 histone demethylase family.</text>
</comment>
<evidence type="ECO:0000256" key="1">
    <source>
        <dbReference type="ARBA" id="ARBA00004123"/>
    </source>
</evidence>
<feature type="domain" description="RING-type" evidence="8">
    <location>
        <begin position="84"/>
        <end position="130"/>
    </location>
</feature>
<feature type="domain" description="WRC" evidence="10">
    <location>
        <begin position="1"/>
        <end position="45"/>
    </location>
</feature>
<evidence type="ECO:0000256" key="4">
    <source>
        <dbReference type="ARBA" id="ARBA00023242"/>
    </source>
</evidence>
<dbReference type="GO" id="GO:0032454">
    <property type="term" value="F:histone H3K9 demethylase activity"/>
    <property type="evidence" value="ECO:0007669"/>
    <property type="project" value="InterPro"/>
</dbReference>
<proteinExistence type="inferred from homology"/>
<evidence type="ECO:0000259" key="9">
    <source>
        <dbReference type="PROSITE" id="PS51184"/>
    </source>
</evidence>
<dbReference type="Pfam" id="PF02373">
    <property type="entry name" value="JmjC"/>
    <property type="match status" value="1"/>
</dbReference>
<evidence type="ECO:0000256" key="2">
    <source>
        <dbReference type="ARBA" id="ARBA00006801"/>
    </source>
</evidence>
<dbReference type="PROSITE" id="PS51184">
    <property type="entry name" value="JMJC"/>
    <property type="match status" value="1"/>
</dbReference>
<organism evidence="11">
    <name type="scientific">Fagus sylvatica</name>
    <name type="common">Beechnut</name>
    <dbReference type="NCBI Taxonomy" id="28930"/>
    <lineage>
        <taxon>Eukaryota</taxon>
        <taxon>Viridiplantae</taxon>
        <taxon>Streptophyta</taxon>
        <taxon>Embryophyta</taxon>
        <taxon>Tracheophyta</taxon>
        <taxon>Spermatophyta</taxon>
        <taxon>Magnoliopsida</taxon>
        <taxon>eudicotyledons</taxon>
        <taxon>Gunneridae</taxon>
        <taxon>Pentapetalae</taxon>
        <taxon>rosids</taxon>
        <taxon>fabids</taxon>
        <taxon>Fagales</taxon>
        <taxon>Fagaceae</taxon>
        <taxon>Fagus</taxon>
    </lineage>
</organism>
<evidence type="ECO:0000256" key="7">
    <source>
        <dbReference type="SAM" id="MobiDB-lite"/>
    </source>
</evidence>
<dbReference type="PROSITE" id="PS51667">
    <property type="entry name" value="WRC"/>
    <property type="match status" value="1"/>
</dbReference>
<name>A0A2N9HM91_FAGSY</name>
<dbReference type="GO" id="GO:0000118">
    <property type="term" value="C:histone deacetylase complex"/>
    <property type="evidence" value="ECO:0007669"/>
    <property type="project" value="TreeGrafter"/>
</dbReference>
<feature type="region of interest" description="Disordered" evidence="7">
    <location>
        <begin position="39"/>
        <end position="77"/>
    </location>
</feature>
<reference evidence="11" key="1">
    <citation type="submission" date="2018-02" db="EMBL/GenBank/DDBJ databases">
        <authorList>
            <person name="Cohen D.B."/>
            <person name="Kent A.D."/>
        </authorList>
    </citation>
    <scope>NUCLEOTIDE SEQUENCE</scope>
</reference>
<gene>
    <name evidence="11" type="ORF">FSB_LOCUS40970</name>
</gene>
<accession>A0A2N9HM91</accession>
<dbReference type="Pfam" id="PF08879">
    <property type="entry name" value="WRC"/>
    <property type="match status" value="1"/>
</dbReference>
<dbReference type="GO" id="GO:0000785">
    <property type="term" value="C:chromatin"/>
    <property type="evidence" value="ECO:0007669"/>
    <property type="project" value="TreeGrafter"/>
</dbReference>
<dbReference type="AlphaFoldDB" id="A0A2N9HM91"/>
<dbReference type="EMBL" id="OIVN01003713">
    <property type="protein sequence ID" value="SPD13088.1"/>
    <property type="molecule type" value="Genomic_DNA"/>
</dbReference>
<evidence type="ECO:0000313" key="11">
    <source>
        <dbReference type="EMBL" id="SPD13088.1"/>
    </source>
</evidence>
<comment type="caution">
    <text evidence="6">Lacks conserved residue(s) required for the propagation of feature annotation.</text>
</comment>
<comment type="subcellular location">
    <subcellularLocation>
        <location evidence="1">Nucleus</location>
    </subcellularLocation>
</comment>
<dbReference type="PANTHER" id="PTHR12549:SF33">
    <property type="entry name" value="LYSINE-SPECIFIC DEMETHYLASE JMJ27"/>
    <property type="match status" value="1"/>
</dbReference>
<feature type="domain" description="JmjC" evidence="9">
    <location>
        <begin position="452"/>
        <end position="890"/>
    </location>
</feature>
<dbReference type="InterPro" id="IPR045109">
    <property type="entry name" value="LSDs-like"/>
</dbReference>
<evidence type="ECO:0000256" key="6">
    <source>
        <dbReference type="PROSITE-ProRule" id="PRU01002"/>
    </source>
</evidence>
<keyword evidence="5" id="KW-0862">Zinc</keyword>
<dbReference type="InterPro" id="IPR003347">
    <property type="entry name" value="JmjC_dom"/>
</dbReference>
<evidence type="ECO:0008006" key="12">
    <source>
        <dbReference type="Google" id="ProtNLM"/>
    </source>
</evidence>
<dbReference type="InterPro" id="IPR001841">
    <property type="entry name" value="Znf_RING"/>
</dbReference>
<dbReference type="GO" id="GO:0006357">
    <property type="term" value="P:regulation of transcription by RNA polymerase II"/>
    <property type="evidence" value="ECO:0007669"/>
    <property type="project" value="TreeGrafter"/>
</dbReference>
<evidence type="ECO:0000256" key="5">
    <source>
        <dbReference type="PROSITE-ProRule" id="PRU00175"/>
    </source>
</evidence>
<keyword evidence="4" id="KW-0539">Nucleus</keyword>
<protein>
    <recommendedName>
        <fullName evidence="12">JmjC domain-containing protein</fullName>
    </recommendedName>
</protein>
<keyword evidence="3" id="KW-0479">Metal-binding</keyword>
<dbReference type="SUPFAM" id="SSF51197">
    <property type="entry name" value="Clavaminate synthase-like"/>
    <property type="match status" value="1"/>
</dbReference>
<dbReference type="PANTHER" id="PTHR12549">
    <property type="entry name" value="JMJC DOMAIN-CONTAINING HISTONE DEMETHYLATION PROTEIN"/>
    <property type="match status" value="1"/>
</dbReference>
<feature type="compositionally biased region" description="Polar residues" evidence="7">
    <location>
        <begin position="724"/>
        <end position="734"/>
    </location>
</feature>
<dbReference type="PROSITE" id="PS50089">
    <property type="entry name" value="ZF_RING_2"/>
    <property type="match status" value="1"/>
</dbReference>
<dbReference type="GO" id="GO:0003712">
    <property type="term" value="F:transcription coregulator activity"/>
    <property type="evidence" value="ECO:0007669"/>
    <property type="project" value="TreeGrafter"/>
</dbReference>
<dbReference type="SMART" id="SM00558">
    <property type="entry name" value="JmjC"/>
    <property type="match status" value="1"/>
</dbReference>
<feature type="region of interest" description="Disordered" evidence="7">
    <location>
        <begin position="724"/>
        <end position="774"/>
    </location>
</feature>
<evidence type="ECO:0000256" key="3">
    <source>
        <dbReference type="ARBA" id="ARBA00022723"/>
    </source>
</evidence>
<keyword evidence="5" id="KW-0863">Zinc-finger</keyword>
<dbReference type="InterPro" id="IPR014977">
    <property type="entry name" value="WRC_dom"/>
</dbReference>
<dbReference type="GO" id="GO:0008270">
    <property type="term" value="F:zinc ion binding"/>
    <property type="evidence" value="ECO:0007669"/>
    <property type="project" value="UniProtKB-KW"/>
</dbReference>